<evidence type="ECO:0000259" key="1">
    <source>
        <dbReference type="SMART" id="SM00418"/>
    </source>
</evidence>
<feature type="domain" description="HTH arsR-type" evidence="1">
    <location>
        <begin position="23"/>
        <end position="102"/>
    </location>
</feature>
<dbReference type="RefSeq" id="WP_304375364.1">
    <property type="nucleotide sequence ID" value="NZ_JAUOZU010000005.1"/>
</dbReference>
<dbReference type="InterPro" id="IPR036388">
    <property type="entry name" value="WH-like_DNA-bd_sf"/>
</dbReference>
<name>A0ABT8YJ33_9HYPH</name>
<evidence type="ECO:0000313" key="2">
    <source>
        <dbReference type="EMBL" id="MDO6963457.1"/>
    </source>
</evidence>
<organism evidence="2 3">
    <name type="scientific">Rhizobium alvei</name>
    <dbReference type="NCBI Taxonomy" id="1132659"/>
    <lineage>
        <taxon>Bacteria</taxon>
        <taxon>Pseudomonadati</taxon>
        <taxon>Pseudomonadota</taxon>
        <taxon>Alphaproteobacteria</taxon>
        <taxon>Hyphomicrobiales</taxon>
        <taxon>Rhizobiaceae</taxon>
        <taxon>Rhizobium/Agrobacterium group</taxon>
        <taxon>Rhizobium</taxon>
    </lineage>
</organism>
<keyword evidence="3" id="KW-1185">Reference proteome</keyword>
<dbReference type="SUPFAM" id="SSF46785">
    <property type="entry name" value="Winged helix' DNA-binding domain"/>
    <property type="match status" value="1"/>
</dbReference>
<dbReference type="Gene3D" id="1.10.10.10">
    <property type="entry name" value="Winged helix-like DNA-binding domain superfamily/Winged helix DNA-binding domain"/>
    <property type="match status" value="1"/>
</dbReference>
<sequence length="106" mass="11636">MEEKTQPTADLPHPARDEIVLTEVLFALSDPARLEIVRQLAGGPIEAARCNPFDPSIAKSTKSHLMKVLREAGVIRNEALARGRLLTLRRDDLDARFPGLLDAVLG</sequence>
<reference evidence="2" key="2">
    <citation type="submission" date="2023-07" db="EMBL/GenBank/DDBJ databases">
        <authorList>
            <person name="Shen H."/>
        </authorList>
    </citation>
    <scope>NUCLEOTIDE SEQUENCE</scope>
    <source>
        <strain evidence="2">TNR-22</strain>
    </source>
</reference>
<dbReference type="InterPro" id="IPR001845">
    <property type="entry name" value="HTH_ArsR_DNA-bd_dom"/>
</dbReference>
<dbReference type="SMART" id="SM00418">
    <property type="entry name" value="HTH_ARSR"/>
    <property type="match status" value="1"/>
</dbReference>
<dbReference type="PRINTS" id="PR00778">
    <property type="entry name" value="HTHARSR"/>
</dbReference>
<dbReference type="InterPro" id="IPR036390">
    <property type="entry name" value="WH_DNA-bd_sf"/>
</dbReference>
<evidence type="ECO:0000313" key="3">
    <source>
        <dbReference type="Proteomes" id="UP001174932"/>
    </source>
</evidence>
<accession>A0ABT8YJ33</accession>
<dbReference type="EMBL" id="JAUOZU010000005">
    <property type="protein sequence ID" value="MDO6963457.1"/>
    <property type="molecule type" value="Genomic_DNA"/>
</dbReference>
<proteinExistence type="predicted"/>
<reference evidence="2" key="1">
    <citation type="journal article" date="2015" name="Int. J. Syst. Evol. Microbiol.">
        <title>Rhizobium alvei sp. nov., isolated from a freshwater river.</title>
        <authorList>
            <person name="Sheu S.Y."/>
            <person name="Huang H.W."/>
            <person name="Young C.C."/>
            <person name="Chen W.M."/>
        </authorList>
    </citation>
    <scope>NUCLEOTIDE SEQUENCE</scope>
    <source>
        <strain evidence="2">TNR-22</strain>
    </source>
</reference>
<dbReference type="Proteomes" id="UP001174932">
    <property type="component" value="Unassembled WGS sequence"/>
</dbReference>
<comment type="caution">
    <text evidence="2">The sequence shown here is derived from an EMBL/GenBank/DDBJ whole genome shotgun (WGS) entry which is preliminary data.</text>
</comment>
<gene>
    <name evidence="2" type="ORF">Q4481_05775</name>
</gene>
<protein>
    <submittedName>
        <fullName evidence="2">Helix-turn-helix transcriptional regulator</fullName>
    </submittedName>
</protein>